<feature type="transmembrane region" description="Helical" evidence="1">
    <location>
        <begin position="236"/>
        <end position="258"/>
    </location>
</feature>
<feature type="transmembrane region" description="Helical" evidence="1">
    <location>
        <begin position="177"/>
        <end position="196"/>
    </location>
</feature>
<accession>A0A9X1DCZ8</accession>
<dbReference type="EMBL" id="JAHGAW010000008">
    <property type="protein sequence ID" value="MBT2187900.1"/>
    <property type="molecule type" value="Genomic_DNA"/>
</dbReference>
<protein>
    <submittedName>
        <fullName evidence="2">Uncharacterized protein</fullName>
    </submittedName>
</protein>
<keyword evidence="1" id="KW-0812">Transmembrane</keyword>
<dbReference type="Proteomes" id="UP001138757">
    <property type="component" value="Unassembled WGS sequence"/>
</dbReference>
<evidence type="ECO:0000313" key="2">
    <source>
        <dbReference type="EMBL" id="MBT2187900.1"/>
    </source>
</evidence>
<feature type="transmembrane region" description="Helical" evidence="1">
    <location>
        <begin position="202"/>
        <end position="224"/>
    </location>
</feature>
<name>A0A9X1DCZ8_9SPHN</name>
<organism evidence="2 3">
    <name type="scientific">Sphingobium nicotianae</name>
    <dbReference type="NCBI Taxonomy" id="2782607"/>
    <lineage>
        <taxon>Bacteria</taxon>
        <taxon>Pseudomonadati</taxon>
        <taxon>Pseudomonadota</taxon>
        <taxon>Alphaproteobacteria</taxon>
        <taxon>Sphingomonadales</taxon>
        <taxon>Sphingomonadaceae</taxon>
        <taxon>Sphingobium</taxon>
    </lineage>
</organism>
<feature type="transmembrane region" description="Helical" evidence="1">
    <location>
        <begin position="59"/>
        <end position="82"/>
    </location>
</feature>
<evidence type="ECO:0000313" key="3">
    <source>
        <dbReference type="Proteomes" id="UP001138757"/>
    </source>
</evidence>
<keyword evidence="1" id="KW-0472">Membrane</keyword>
<dbReference type="RefSeq" id="WP_214624149.1">
    <property type="nucleotide sequence ID" value="NZ_JAHGAW010000008.1"/>
</dbReference>
<keyword evidence="3" id="KW-1185">Reference proteome</keyword>
<feature type="transmembrane region" description="Helical" evidence="1">
    <location>
        <begin position="136"/>
        <end position="157"/>
    </location>
</feature>
<gene>
    <name evidence="2" type="ORF">KK488_13180</name>
</gene>
<sequence length="264" mass="27504">MTARQEVDRPTLAGMVLLLAPLLTMAHEIGGHGSACLLTGGTIEAIGAYYVDCHSATALAGRIVALAGTVADLMVGAVAFLLWRWAQSASLRIFLWMVFTCKLLVAAGYPLFSGVTGIGDWGVGMQGGLGPLPYPWVWRVALALLGLAAYLGVMRLASRTLDAMIGGTEASVRLRRLIPMTLYLGSGAVAIIVGLFNPVGLFILLASAIASTFGGMAGLFNVAFRQPPSEPAREVVLARQPVLIGLGVAAVIAFALVLGQTLDV</sequence>
<evidence type="ECO:0000256" key="1">
    <source>
        <dbReference type="SAM" id="Phobius"/>
    </source>
</evidence>
<dbReference type="AlphaFoldDB" id="A0A9X1DCZ8"/>
<feature type="transmembrane region" description="Helical" evidence="1">
    <location>
        <begin position="94"/>
        <end position="116"/>
    </location>
</feature>
<keyword evidence="1" id="KW-1133">Transmembrane helix</keyword>
<comment type="caution">
    <text evidence="2">The sequence shown here is derived from an EMBL/GenBank/DDBJ whole genome shotgun (WGS) entry which is preliminary data.</text>
</comment>
<proteinExistence type="predicted"/>
<reference evidence="2" key="1">
    <citation type="submission" date="2021-05" db="EMBL/GenBank/DDBJ databases">
        <title>Genome of Sphingobium sp. strain.</title>
        <authorList>
            <person name="Fan R."/>
        </authorList>
    </citation>
    <scope>NUCLEOTIDE SEQUENCE</scope>
    <source>
        <strain evidence="2">H33</strain>
    </source>
</reference>